<dbReference type="AlphaFoldDB" id="A0A2I1GC60"/>
<keyword evidence="1" id="KW-1133">Transmembrane helix</keyword>
<keyword evidence="1" id="KW-0812">Transmembrane</keyword>
<evidence type="ECO:0000313" key="2">
    <source>
        <dbReference type="EMBL" id="PKY44213.1"/>
    </source>
</evidence>
<gene>
    <name evidence="2" type="ORF">RhiirA4_458411</name>
</gene>
<evidence type="ECO:0000256" key="1">
    <source>
        <dbReference type="SAM" id="Phobius"/>
    </source>
</evidence>
<organism evidence="2 3">
    <name type="scientific">Rhizophagus irregularis</name>
    <dbReference type="NCBI Taxonomy" id="588596"/>
    <lineage>
        <taxon>Eukaryota</taxon>
        <taxon>Fungi</taxon>
        <taxon>Fungi incertae sedis</taxon>
        <taxon>Mucoromycota</taxon>
        <taxon>Glomeromycotina</taxon>
        <taxon>Glomeromycetes</taxon>
        <taxon>Glomerales</taxon>
        <taxon>Glomeraceae</taxon>
        <taxon>Rhizophagus</taxon>
    </lineage>
</organism>
<sequence length="77" mass="8287">MTEKNVSKVVRFVPVVGSVYQLISSGVYYALDKPNNAKERLIDGAVSLAADVISIVTVGASKSAPTFFIIYISFCLN</sequence>
<dbReference type="Proteomes" id="UP000234323">
    <property type="component" value="Unassembled WGS sequence"/>
</dbReference>
<dbReference type="EMBL" id="LLXI01000305">
    <property type="protein sequence ID" value="PKY44213.1"/>
    <property type="molecule type" value="Genomic_DNA"/>
</dbReference>
<feature type="transmembrane region" description="Helical" evidence="1">
    <location>
        <begin position="12"/>
        <end position="31"/>
    </location>
</feature>
<keyword evidence="3" id="KW-1185">Reference proteome</keyword>
<comment type="caution">
    <text evidence="2">The sequence shown here is derived from an EMBL/GenBank/DDBJ whole genome shotgun (WGS) entry which is preliminary data.</text>
</comment>
<name>A0A2I1GC60_9GLOM</name>
<proteinExistence type="predicted"/>
<keyword evidence="1" id="KW-0472">Membrane</keyword>
<protein>
    <submittedName>
        <fullName evidence="2">Uncharacterized protein</fullName>
    </submittedName>
</protein>
<reference evidence="2 3" key="1">
    <citation type="submission" date="2015-10" db="EMBL/GenBank/DDBJ databases">
        <title>Genome analyses suggest a sexual origin of heterokaryosis in a supposedly ancient asexual fungus.</title>
        <authorList>
            <person name="Ropars J."/>
            <person name="Sedzielewska K."/>
            <person name="Noel J."/>
            <person name="Charron P."/>
            <person name="Farinelli L."/>
            <person name="Marton T."/>
            <person name="Kruger M."/>
            <person name="Pelin A."/>
            <person name="Brachmann A."/>
            <person name="Corradi N."/>
        </authorList>
    </citation>
    <scope>NUCLEOTIDE SEQUENCE [LARGE SCALE GENOMIC DNA]</scope>
    <source>
        <strain evidence="2 3">A4</strain>
    </source>
</reference>
<accession>A0A2I1GC60</accession>
<evidence type="ECO:0000313" key="3">
    <source>
        <dbReference type="Proteomes" id="UP000234323"/>
    </source>
</evidence>